<keyword evidence="8 19" id="KW-1133">Transmembrane helix</keyword>
<keyword evidence="13" id="KW-0012">Acyltransferase</keyword>
<evidence type="ECO:0000256" key="16">
    <source>
        <dbReference type="ARBA" id="ARBA00038923"/>
    </source>
</evidence>
<evidence type="ECO:0000256" key="5">
    <source>
        <dbReference type="ARBA" id="ARBA00022679"/>
    </source>
</evidence>
<dbReference type="GO" id="GO:0071617">
    <property type="term" value="F:lysophospholipid acyltransferase activity"/>
    <property type="evidence" value="ECO:0007669"/>
    <property type="project" value="TreeGrafter"/>
</dbReference>
<dbReference type="PANTHER" id="PTHR13906:SF14">
    <property type="entry name" value="LYSOPHOSPHOLIPID ACYLTRANSFERASE 5"/>
    <property type="match status" value="1"/>
</dbReference>
<dbReference type="GO" id="GO:0030258">
    <property type="term" value="P:lipid modification"/>
    <property type="evidence" value="ECO:0007669"/>
    <property type="project" value="TreeGrafter"/>
</dbReference>
<keyword evidence="21" id="KW-1185">Reference proteome</keyword>
<gene>
    <name evidence="20" type="ORF">DFQ27_009630</name>
</gene>
<evidence type="ECO:0000313" key="20">
    <source>
        <dbReference type="EMBL" id="KAG0266623.1"/>
    </source>
</evidence>
<evidence type="ECO:0000256" key="15">
    <source>
        <dbReference type="ARBA" id="ARBA00026120"/>
    </source>
</evidence>
<keyword evidence="12" id="KW-1208">Phospholipid metabolism</keyword>
<dbReference type="GO" id="GO:0016020">
    <property type="term" value="C:membrane"/>
    <property type="evidence" value="ECO:0007669"/>
    <property type="project" value="UniProtKB-SubCell"/>
</dbReference>
<feature type="transmembrane region" description="Helical" evidence="19">
    <location>
        <begin position="546"/>
        <end position="567"/>
    </location>
</feature>
<evidence type="ECO:0000256" key="19">
    <source>
        <dbReference type="SAM" id="Phobius"/>
    </source>
</evidence>
<dbReference type="Pfam" id="PF03062">
    <property type="entry name" value="MBOAT"/>
    <property type="match status" value="1"/>
</dbReference>
<evidence type="ECO:0000256" key="2">
    <source>
        <dbReference type="ARBA" id="ARBA00004240"/>
    </source>
</evidence>
<keyword evidence="11" id="KW-0594">Phospholipid biosynthesis</keyword>
<evidence type="ECO:0000256" key="11">
    <source>
        <dbReference type="ARBA" id="ARBA00023209"/>
    </source>
</evidence>
<evidence type="ECO:0000256" key="3">
    <source>
        <dbReference type="ARBA" id="ARBA00005189"/>
    </source>
</evidence>
<dbReference type="Proteomes" id="UP000807716">
    <property type="component" value="Unassembled WGS sequence"/>
</dbReference>
<keyword evidence="9" id="KW-0443">Lipid metabolism</keyword>
<feature type="transmembrane region" description="Helical" evidence="19">
    <location>
        <begin position="48"/>
        <end position="68"/>
    </location>
</feature>
<dbReference type="OrthoDB" id="286734at2759"/>
<keyword evidence="4" id="KW-0444">Lipid biosynthesis</keyword>
<proteinExistence type="predicted"/>
<accession>A0A9P6U9N1</accession>
<keyword evidence="5" id="KW-0808">Transferase</keyword>
<evidence type="ECO:0000256" key="1">
    <source>
        <dbReference type="ARBA" id="ARBA00004141"/>
    </source>
</evidence>
<comment type="pathway">
    <text evidence="14">Phospholipid metabolism.</text>
</comment>
<feature type="compositionally biased region" description="Gly residues" evidence="18">
    <location>
        <begin position="192"/>
        <end position="203"/>
    </location>
</feature>
<comment type="subcellular location">
    <subcellularLocation>
        <location evidence="2">Endoplasmic reticulum</location>
    </subcellularLocation>
    <subcellularLocation>
        <location evidence="1">Membrane</location>
        <topology evidence="1">Multi-pass membrane protein</topology>
    </subcellularLocation>
</comment>
<evidence type="ECO:0000256" key="4">
    <source>
        <dbReference type="ARBA" id="ARBA00022516"/>
    </source>
</evidence>
<dbReference type="GO" id="GO:0005783">
    <property type="term" value="C:endoplasmic reticulum"/>
    <property type="evidence" value="ECO:0007669"/>
    <property type="project" value="UniProtKB-SubCell"/>
</dbReference>
<evidence type="ECO:0000256" key="13">
    <source>
        <dbReference type="ARBA" id="ARBA00023315"/>
    </source>
</evidence>
<sequence length="577" mass="64096">MEQVVAFAQQLHESVLPAWFMPRPAHPFLDYGLTQSLSEASGVPEPSLRLLLTVLAGYPISIVYRLIFLNKTSTIIGEHARNWFLVVMGLLMSYYFNSLDIIHPLTTAIGTWLICKTVGMVAPRNRALAASTSFVFNFGYLLTSYKYAATEEYDICYTMQQCVQCLRMIGYAMDFMDGQPKSKKEKPSSTGSGNGSVGDGGGVVAPSSVAPEEKNAAAVVAPPAAVAQAPVPREKTPISFGRDIALGQLPTLPETIAYAFFPFAFLVGPQFSFSLYKKFITMDLFAVPIPATAGKEEVDAATRATANGVIPQGSLRYATRCFFLGVFYLALGQVLAGFFPTVALLGKDYVVRPMPEKLFIFWWTGKTILNKYLGIWTIAEGPCVLSGLTFNGYDQQGRPEWDGLRNVNPLGYEFATSLAQIITSFNMNTNHWAKLYVFKRLRFLGNKNLSALGVLLFLAVWHGTHPGYFICFGLEFLDMETERRLRLRIGKPVQQWLEKKQGAVGKVLRAVWATFTWALTTSALYFACIPFDLLQFDKSMTAMRAIHFAGFWVMAVLLFSDVFLSVVMPKKKKSKSE</sequence>
<feature type="transmembrane region" description="Helical" evidence="19">
    <location>
        <begin position="80"/>
        <end position="96"/>
    </location>
</feature>
<feature type="transmembrane region" description="Helical" evidence="19">
    <location>
        <begin position="507"/>
        <end position="526"/>
    </location>
</feature>
<keyword evidence="6 19" id="KW-0812">Transmembrane</keyword>
<evidence type="ECO:0000256" key="17">
    <source>
        <dbReference type="ARBA" id="ARBA00039721"/>
    </source>
</evidence>
<evidence type="ECO:0000256" key="8">
    <source>
        <dbReference type="ARBA" id="ARBA00022989"/>
    </source>
</evidence>
<feature type="transmembrane region" description="Helical" evidence="19">
    <location>
        <begin position="449"/>
        <end position="477"/>
    </location>
</feature>
<evidence type="ECO:0000256" key="14">
    <source>
        <dbReference type="ARBA" id="ARBA00025707"/>
    </source>
</evidence>
<evidence type="ECO:0000256" key="9">
    <source>
        <dbReference type="ARBA" id="ARBA00023098"/>
    </source>
</evidence>
<evidence type="ECO:0000313" key="21">
    <source>
        <dbReference type="Proteomes" id="UP000807716"/>
    </source>
</evidence>
<evidence type="ECO:0000256" key="18">
    <source>
        <dbReference type="SAM" id="MobiDB-lite"/>
    </source>
</evidence>
<comment type="caution">
    <text evidence="20">The sequence shown here is derived from an EMBL/GenBank/DDBJ whole genome shotgun (WGS) entry which is preliminary data.</text>
</comment>
<evidence type="ECO:0000256" key="12">
    <source>
        <dbReference type="ARBA" id="ARBA00023264"/>
    </source>
</evidence>
<evidence type="ECO:0000256" key="6">
    <source>
        <dbReference type="ARBA" id="ARBA00022692"/>
    </source>
</evidence>
<keyword evidence="10 19" id="KW-0472">Membrane</keyword>
<organism evidence="20 21">
    <name type="scientific">Actinomortierella ambigua</name>
    <dbReference type="NCBI Taxonomy" id="1343610"/>
    <lineage>
        <taxon>Eukaryota</taxon>
        <taxon>Fungi</taxon>
        <taxon>Fungi incertae sedis</taxon>
        <taxon>Mucoromycota</taxon>
        <taxon>Mortierellomycotina</taxon>
        <taxon>Mortierellomycetes</taxon>
        <taxon>Mortierellales</taxon>
        <taxon>Mortierellaceae</taxon>
        <taxon>Actinomortierella</taxon>
    </lineage>
</organism>
<reference evidence="20" key="1">
    <citation type="journal article" date="2020" name="Fungal Divers.">
        <title>Resolving the Mortierellaceae phylogeny through synthesis of multi-gene phylogenetics and phylogenomics.</title>
        <authorList>
            <person name="Vandepol N."/>
            <person name="Liber J."/>
            <person name="Desiro A."/>
            <person name="Na H."/>
            <person name="Kennedy M."/>
            <person name="Barry K."/>
            <person name="Grigoriev I.V."/>
            <person name="Miller A.N."/>
            <person name="O'Donnell K."/>
            <person name="Stajich J.E."/>
            <person name="Bonito G."/>
        </authorList>
    </citation>
    <scope>NUCLEOTIDE SEQUENCE</scope>
    <source>
        <strain evidence="20">BC1065</strain>
    </source>
</reference>
<protein>
    <recommendedName>
        <fullName evidence="17">Lysophospholipid acyltransferase 5</fullName>
        <ecNumber evidence="15">2.3.1.23</ecNumber>
        <ecNumber evidence="16">2.3.1.n6</ecNumber>
    </recommendedName>
</protein>
<dbReference type="InterPro" id="IPR049941">
    <property type="entry name" value="LPLAT_7/PORCN-like"/>
</dbReference>
<dbReference type="GO" id="GO:0006656">
    <property type="term" value="P:phosphatidylcholine biosynthetic process"/>
    <property type="evidence" value="ECO:0007669"/>
    <property type="project" value="TreeGrafter"/>
</dbReference>
<dbReference type="PANTHER" id="PTHR13906">
    <property type="entry name" value="PORCUPINE"/>
    <property type="match status" value="1"/>
</dbReference>
<dbReference type="AlphaFoldDB" id="A0A9P6U9N1"/>
<dbReference type="EC" id="2.3.1.23" evidence="15"/>
<keyword evidence="7" id="KW-0256">Endoplasmic reticulum</keyword>
<evidence type="ECO:0000256" key="7">
    <source>
        <dbReference type="ARBA" id="ARBA00022824"/>
    </source>
</evidence>
<feature type="region of interest" description="Disordered" evidence="18">
    <location>
        <begin position="179"/>
        <end position="204"/>
    </location>
</feature>
<comment type="pathway">
    <text evidence="3">Lipid metabolism.</text>
</comment>
<evidence type="ECO:0000256" key="10">
    <source>
        <dbReference type="ARBA" id="ARBA00023136"/>
    </source>
</evidence>
<dbReference type="GO" id="GO:0047184">
    <property type="term" value="F:1-acylglycerophosphocholine O-acyltransferase activity"/>
    <property type="evidence" value="ECO:0007669"/>
    <property type="project" value="UniProtKB-EC"/>
</dbReference>
<dbReference type="EMBL" id="JAAAJB010000090">
    <property type="protein sequence ID" value="KAG0266623.1"/>
    <property type="molecule type" value="Genomic_DNA"/>
</dbReference>
<name>A0A9P6U9N1_9FUNG</name>
<dbReference type="EC" id="2.3.1.n6" evidence="16"/>
<dbReference type="InterPro" id="IPR004299">
    <property type="entry name" value="MBOAT_fam"/>
</dbReference>
<feature type="transmembrane region" description="Helical" evidence="19">
    <location>
        <begin position="321"/>
        <end position="345"/>
    </location>
</feature>